<evidence type="ECO:0000313" key="1">
    <source>
        <dbReference type="EMBL" id="KAK1284147.1"/>
    </source>
</evidence>
<evidence type="ECO:0000313" key="2">
    <source>
        <dbReference type="Proteomes" id="UP001180020"/>
    </source>
</evidence>
<gene>
    <name evidence="1" type="ORF">QJS10_CPB21g00130</name>
</gene>
<accession>A0AAV9C607</accession>
<organism evidence="1 2">
    <name type="scientific">Acorus calamus</name>
    <name type="common">Sweet flag</name>
    <dbReference type="NCBI Taxonomy" id="4465"/>
    <lineage>
        <taxon>Eukaryota</taxon>
        <taxon>Viridiplantae</taxon>
        <taxon>Streptophyta</taxon>
        <taxon>Embryophyta</taxon>
        <taxon>Tracheophyta</taxon>
        <taxon>Spermatophyta</taxon>
        <taxon>Magnoliopsida</taxon>
        <taxon>Liliopsida</taxon>
        <taxon>Acoraceae</taxon>
        <taxon>Acorus</taxon>
    </lineage>
</organism>
<keyword evidence="2" id="KW-1185">Reference proteome</keyword>
<proteinExistence type="predicted"/>
<reference evidence="1" key="1">
    <citation type="journal article" date="2023" name="Nat. Commun.">
        <title>Diploid and tetraploid genomes of Acorus and the evolution of monocots.</title>
        <authorList>
            <person name="Ma L."/>
            <person name="Liu K.W."/>
            <person name="Li Z."/>
            <person name="Hsiao Y.Y."/>
            <person name="Qi Y."/>
            <person name="Fu T."/>
            <person name="Tang G.D."/>
            <person name="Zhang D."/>
            <person name="Sun W.H."/>
            <person name="Liu D.K."/>
            <person name="Li Y."/>
            <person name="Chen G.Z."/>
            <person name="Liu X.D."/>
            <person name="Liao X.Y."/>
            <person name="Jiang Y.T."/>
            <person name="Yu X."/>
            <person name="Hao Y."/>
            <person name="Huang J."/>
            <person name="Zhao X.W."/>
            <person name="Ke S."/>
            <person name="Chen Y.Y."/>
            <person name="Wu W.L."/>
            <person name="Hsu J.L."/>
            <person name="Lin Y.F."/>
            <person name="Huang M.D."/>
            <person name="Li C.Y."/>
            <person name="Huang L."/>
            <person name="Wang Z.W."/>
            <person name="Zhao X."/>
            <person name="Zhong W.Y."/>
            <person name="Peng D.H."/>
            <person name="Ahmad S."/>
            <person name="Lan S."/>
            <person name="Zhang J.S."/>
            <person name="Tsai W.C."/>
            <person name="Van de Peer Y."/>
            <person name="Liu Z.J."/>
        </authorList>
    </citation>
    <scope>NUCLEOTIDE SEQUENCE</scope>
    <source>
        <strain evidence="1">CP</strain>
    </source>
</reference>
<reference evidence="1" key="2">
    <citation type="submission" date="2023-06" db="EMBL/GenBank/DDBJ databases">
        <authorList>
            <person name="Ma L."/>
            <person name="Liu K.-W."/>
            <person name="Li Z."/>
            <person name="Hsiao Y.-Y."/>
            <person name="Qi Y."/>
            <person name="Fu T."/>
            <person name="Tang G."/>
            <person name="Zhang D."/>
            <person name="Sun W.-H."/>
            <person name="Liu D.-K."/>
            <person name="Li Y."/>
            <person name="Chen G.-Z."/>
            <person name="Liu X.-D."/>
            <person name="Liao X.-Y."/>
            <person name="Jiang Y.-T."/>
            <person name="Yu X."/>
            <person name="Hao Y."/>
            <person name="Huang J."/>
            <person name="Zhao X.-W."/>
            <person name="Ke S."/>
            <person name="Chen Y.-Y."/>
            <person name="Wu W.-L."/>
            <person name="Hsu J.-L."/>
            <person name="Lin Y.-F."/>
            <person name="Huang M.-D."/>
            <person name="Li C.-Y."/>
            <person name="Huang L."/>
            <person name="Wang Z.-W."/>
            <person name="Zhao X."/>
            <person name="Zhong W.-Y."/>
            <person name="Peng D.-H."/>
            <person name="Ahmad S."/>
            <person name="Lan S."/>
            <person name="Zhang J.-S."/>
            <person name="Tsai W.-C."/>
            <person name="Van De Peer Y."/>
            <person name="Liu Z.-J."/>
        </authorList>
    </citation>
    <scope>NUCLEOTIDE SEQUENCE</scope>
    <source>
        <strain evidence="1">CP</strain>
        <tissue evidence="1">Leaves</tissue>
    </source>
</reference>
<dbReference type="EMBL" id="JAUJYO010000021">
    <property type="protein sequence ID" value="KAK1284147.1"/>
    <property type="molecule type" value="Genomic_DNA"/>
</dbReference>
<name>A0AAV9C607_ACOCL</name>
<protein>
    <submittedName>
        <fullName evidence="1">Uncharacterized protein</fullName>
    </submittedName>
</protein>
<sequence length="55" mass="6348">MSQARATPRTHPYFAGETTVLAQDARMVSIFLWKPRWNLKSLNHVGCEVEDVLIY</sequence>
<comment type="caution">
    <text evidence="1">The sequence shown here is derived from an EMBL/GenBank/DDBJ whole genome shotgun (WGS) entry which is preliminary data.</text>
</comment>
<dbReference type="Proteomes" id="UP001180020">
    <property type="component" value="Unassembled WGS sequence"/>
</dbReference>
<dbReference type="AlphaFoldDB" id="A0AAV9C607"/>